<keyword evidence="7 9" id="KW-0472">Membrane</keyword>
<evidence type="ECO:0000259" key="10">
    <source>
        <dbReference type="PROSITE" id="PS51012"/>
    </source>
</evidence>
<dbReference type="EMBL" id="JASJUS010000027">
    <property type="protein sequence ID" value="MDL2079800.1"/>
    <property type="molecule type" value="Genomic_DNA"/>
</dbReference>
<evidence type="ECO:0000256" key="3">
    <source>
        <dbReference type="ARBA" id="ARBA00022448"/>
    </source>
</evidence>
<keyword evidence="5 9" id="KW-0812">Transmembrane</keyword>
<protein>
    <submittedName>
        <fullName evidence="11">ABC transporter permease</fullName>
    </submittedName>
</protein>
<proteinExistence type="inferred from homology"/>
<evidence type="ECO:0000256" key="7">
    <source>
        <dbReference type="ARBA" id="ARBA00023136"/>
    </source>
</evidence>
<evidence type="ECO:0000313" key="11">
    <source>
        <dbReference type="EMBL" id="MDL2079800.1"/>
    </source>
</evidence>
<comment type="caution">
    <text evidence="11">The sequence shown here is derived from an EMBL/GenBank/DDBJ whole genome shotgun (WGS) entry which is preliminary data.</text>
</comment>
<name>A0ABT7J4L0_9ACTN</name>
<keyword evidence="6 9" id="KW-1133">Transmembrane helix</keyword>
<evidence type="ECO:0000313" key="12">
    <source>
        <dbReference type="Proteomes" id="UP001241926"/>
    </source>
</evidence>
<comment type="subcellular location">
    <subcellularLocation>
        <location evidence="1">Cell membrane</location>
        <topology evidence="1">Multi-pass membrane protein</topology>
    </subcellularLocation>
</comment>
<feature type="transmembrane region" description="Helical" evidence="9">
    <location>
        <begin position="310"/>
        <end position="329"/>
    </location>
</feature>
<dbReference type="InterPro" id="IPR013525">
    <property type="entry name" value="ABC2_TM"/>
</dbReference>
<feature type="region of interest" description="Disordered" evidence="8">
    <location>
        <begin position="1"/>
        <end position="40"/>
    </location>
</feature>
<comment type="similarity">
    <text evidence="2">Belongs to the ABC-2 integral membrane protein family.</text>
</comment>
<feature type="transmembrane region" description="Helical" evidence="9">
    <location>
        <begin position="202"/>
        <end position="222"/>
    </location>
</feature>
<keyword evidence="12" id="KW-1185">Reference proteome</keyword>
<evidence type="ECO:0000256" key="2">
    <source>
        <dbReference type="ARBA" id="ARBA00007783"/>
    </source>
</evidence>
<dbReference type="InterPro" id="IPR051449">
    <property type="entry name" value="ABC-2_transporter_component"/>
</dbReference>
<gene>
    <name evidence="11" type="ORF">QNN03_25480</name>
</gene>
<feature type="transmembrane region" description="Helical" evidence="9">
    <location>
        <begin position="242"/>
        <end position="269"/>
    </location>
</feature>
<dbReference type="PROSITE" id="PS51012">
    <property type="entry name" value="ABC_TM2"/>
    <property type="match status" value="1"/>
</dbReference>
<dbReference type="Proteomes" id="UP001241926">
    <property type="component" value="Unassembled WGS sequence"/>
</dbReference>
<sequence>MSIEETTPRPAPTAPRESGSPAGPAGKGAGRGNPEKDRLNPVRELSRTMIMSVLRDKGTIFFLLIFPLLFLLLFGTLFKSDGTAHIKVAQVGPVEVLDSLTADQREQLSEAATITKVSDEKSALEKVREGDYDAMVKQQGGTVVLRYSAADQVKGASARATLNAVLEQANLAAADEPPTYTLQASQVEDASVEPIQYLTPGLMGWAIASSAVFSTALTLVTLRRKKILQRMRLSPIRTWEVVAARISMTLLMALAQTALFLAVATLPYFGLQLTGSWWLVIPLVMCGTLALMSLGLLIGSLTRTEESAGGLAQLLVLPMSFMSGSFFSLDNAPGWVQAVSYMMPLRYLVKGSEAVLSRGGGLADALPTMGGMLAFTAVVTALTLKFFRWNET</sequence>
<feature type="transmembrane region" description="Helical" evidence="9">
    <location>
        <begin position="275"/>
        <end position="298"/>
    </location>
</feature>
<reference evidence="11 12" key="1">
    <citation type="submission" date="2023-05" db="EMBL/GenBank/DDBJ databases">
        <title>Streptomyces fuscus sp. nov., a brown-black pigment producing actinomyces isolated from dry sand of Sea duck farm.</title>
        <authorList>
            <person name="Xie J."/>
            <person name="Shen N."/>
        </authorList>
    </citation>
    <scope>NUCLEOTIDE SEQUENCE [LARGE SCALE GENOMIC DNA]</scope>
    <source>
        <strain evidence="11 12">GXMU-J15</strain>
    </source>
</reference>
<evidence type="ECO:0000256" key="8">
    <source>
        <dbReference type="SAM" id="MobiDB-lite"/>
    </source>
</evidence>
<evidence type="ECO:0000256" key="9">
    <source>
        <dbReference type="SAM" id="Phobius"/>
    </source>
</evidence>
<evidence type="ECO:0000256" key="1">
    <source>
        <dbReference type="ARBA" id="ARBA00004651"/>
    </source>
</evidence>
<dbReference type="RefSeq" id="WP_255310256.1">
    <property type="nucleotide sequence ID" value="NZ_JASJUS010000027.1"/>
</dbReference>
<feature type="transmembrane region" description="Helical" evidence="9">
    <location>
        <begin position="59"/>
        <end position="78"/>
    </location>
</feature>
<keyword evidence="4" id="KW-1003">Cell membrane</keyword>
<dbReference type="Pfam" id="PF12698">
    <property type="entry name" value="ABC2_membrane_3"/>
    <property type="match status" value="1"/>
</dbReference>
<evidence type="ECO:0000256" key="4">
    <source>
        <dbReference type="ARBA" id="ARBA00022475"/>
    </source>
</evidence>
<organism evidence="11 12">
    <name type="scientific">Streptomyces fuscus</name>
    <dbReference type="NCBI Taxonomy" id="3048495"/>
    <lineage>
        <taxon>Bacteria</taxon>
        <taxon>Bacillati</taxon>
        <taxon>Actinomycetota</taxon>
        <taxon>Actinomycetes</taxon>
        <taxon>Kitasatosporales</taxon>
        <taxon>Streptomycetaceae</taxon>
        <taxon>Streptomyces</taxon>
    </lineage>
</organism>
<feature type="transmembrane region" description="Helical" evidence="9">
    <location>
        <begin position="365"/>
        <end position="387"/>
    </location>
</feature>
<dbReference type="PANTHER" id="PTHR30294">
    <property type="entry name" value="MEMBRANE COMPONENT OF ABC TRANSPORTER YHHJ-RELATED"/>
    <property type="match status" value="1"/>
</dbReference>
<keyword evidence="3" id="KW-0813">Transport</keyword>
<dbReference type="PANTHER" id="PTHR30294:SF29">
    <property type="entry name" value="MULTIDRUG ABC TRANSPORTER PERMEASE YBHS-RELATED"/>
    <property type="match status" value="1"/>
</dbReference>
<feature type="domain" description="ABC transmembrane type-2" evidence="10">
    <location>
        <begin position="159"/>
        <end position="390"/>
    </location>
</feature>
<feature type="compositionally biased region" description="Low complexity" evidence="8">
    <location>
        <begin position="14"/>
        <end position="24"/>
    </location>
</feature>
<evidence type="ECO:0000256" key="5">
    <source>
        <dbReference type="ARBA" id="ARBA00022692"/>
    </source>
</evidence>
<dbReference type="InterPro" id="IPR047817">
    <property type="entry name" value="ABC2_TM_bact-type"/>
</dbReference>
<accession>A0ABT7J4L0</accession>
<evidence type="ECO:0000256" key="6">
    <source>
        <dbReference type="ARBA" id="ARBA00022989"/>
    </source>
</evidence>